<organism evidence="1 2">
    <name type="scientific">Alistipes ihumii AP11</name>
    <dbReference type="NCBI Taxonomy" id="1211813"/>
    <lineage>
        <taxon>Bacteria</taxon>
        <taxon>Pseudomonadati</taxon>
        <taxon>Bacteroidota</taxon>
        <taxon>Bacteroidia</taxon>
        <taxon>Bacteroidales</taxon>
        <taxon>Rikenellaceae</taxon>
        <taxon>Alistipes</taxon>
    </lineage>
</organism>
<evidence type="ECO:0000313" key="2">
    <source>
        <dbReference type="Proteomes" id="UP001059295"/>
    </source>
</evidence>
<gene>
    <name evidence="1" type="ORF">NQ491_03715</name>
</gene>
<dbReference type="RefSeq" id="WP_019244656.1">
    <property type="nucleotide sequence ID" value="NZ_CAPH01000002.1"/>
</dbReference>
<keyword evidence="2" id="KW-1185">Reference proteome</keyword>
<dbReference type="EMBL" id="CP102294">
    <property type="protein sequence ID" value="UWN57898.1"/>
    <property type="molecule type" value="Genomic_DNA"/>
</dbReference>
<name>A0ABY5V120_9BACT</name>
<accession>A0ABY5V120</accession>
<protein>
    <submittedName>
        <fullName evidence="1">Uncharacterized protein</fullName>
    </submittedName>
</protein>
<proteinExistence type="predicted"/>
<dbReference type="Proteomes" id="UP001059295">
    <property type="component" value="Chromosome"/>
</dbReference>
<dbReference type="GeneID" id="82890811"/>
<sequence>MRIFEEIASREDANRAEIALYPEGLFYKAYERSAFAFVTRISAFKPSKKRIKYLGRDIVSIGFPAGYLTRYFPAPPQALSDGRLVIPLDEAIDAAAFEAWKSSLPLKEPKARTVPAAEAGLAELHGAPCPVAGSPQSLQVGLPKGAGEASAERIVRMIRDFRLESATPVQCVMFIAELKQRIDGDL</sequence>
<evidence type="ECO:0000313" key="1">
    <source>
        <dbReference type="EMBL" id="UWN57898.1"/>
    </source>
</evidence>
<reference evidence="1" key="1">
    <citation type="journal article" date="2022" name="Cell">
        <title>Design, construction, and in vivo augmentation of a complex gut microbiome.</title>
        <authorList>
            <person name="Cheng A.G."/>
            <person name="Ho P.Y."/>
            <person name="Aranda-Diaz A."/>
            <person name="Jain S."/>
            <person name="Yu F.B."/>
            <person name="Meng X."/>
            <person name="Wang M."/>
            <person name="Iakiviak M."/>
            <person name="Nagashima K."/>
            <person name="Zhao A."/>
            <person name="Murugkar P."/>
            <person name="Patil A."/>
            <person name="Atabakhsh K."/>
            <person name="Weakley A."/>
            <person name="Yan J."/>
            <person name="Brumbaugh A.R."/>
            <person name="Higginbottom S."/>
            <person name="Dimas A."/>
            <person name="Shiver A.L."/>
            <person name="Deutschbauer A."/>
            <person name="Neff N."/>
            <person name="Sonnenburg J.L."/>
            <person name="Huang K.C."/>
            <person name="Fischbach M.A."/>
        </authorList>
    </citation>
    <scope>NUCLEOTIDE SEQUENCE</scope>
    <source>
        <strain evidence="1">AP11</strain>
    </source>
</reference>